<name>A0A2A8HDK7_9BACI</name>
<evidence type="ECO:0000313" key="3">
    <source>
        <dbReference type="Proteomes" id="UP000220841"/>
    </source>
</evidence>
<accession>A0A2A8HDK7</accession>
<dbReference type="SUPFAM" id="SSF48600">
    <property type="entry name" value="Chorismate mutase II"/>
    <property type="match status" value="1"/>
</dbReference>
<proteinExistence type="predicted"/>
<dbReference type="EMBL" id="NUBY01000092">
    <property type="protein sequence ID" value="PEQ03540.1"/>
    <property type="molecule type" value="Genomic_DNA"/>
</dbReference>
<protein>
    <submittedName>
        <fullName evidence="2">Chorismate mutase</fullName>
    </submittedName>
</protein>
<dbReference type="InterPro" id="IPR036263">
    <property type="entry name" value="Chorismate_II_sf"/>
</dbReference>
<dbReference type="InterPro" id="IPR002701">
    <property type="entry name" value="CM_II_prokaryot"/>
</dbReference>
<feature type="domain" description="Chorismate mutase" evidence="1">
    <location>
        <begin position="1"/>
        <end position="88"/>
    </location>
</feature>
<sequence>MNELRVLRKKILELDKELLQIIIRRGEIVKKIGAEKIKLRIKIENPQRENELLEQLASLNCSPYTFEMIEKVYIQLFDISKELQEKSYNN</sequence>
<comment type="caution">
    <text evidence="2">The sequence shown here is derived from an EMBL/GenBank/DDBJ whole genome shotgun (WGS) entry which is preliminary data.</text>
</comment>
<dbReference type="RefSeq" id="WP_098226899.1">
    <property type="nucleotide sequence ID" value="NZ_NUBY01000092.1"/>
</dbReference>
<dbReference type="Gene3D" id="1.20.59.10">
    <property type="entry name" value="Chorismate mutase"/>
    <property type="match status" value="1"/>
</dbReference>
<reference evidence="2 3" key="1">
    <citation type="submission" date="2017-09" db="EMBL/GenBank/DDBJ databases">
        <title>Large-scale bioinformatics analysis of Bacillus genomes uncovers conserved roles of natural products in bacterial physiology.</title>
        <authorList>
            <consortium name="Agbiome Team Llc"/>
            <person name="Bleich R.M."/>
            <person name="Grubbs K.J."/>
            <person name="Santa Maria K.C."/>
            <person name="Allen S.E."/>
            <person name="Farag S."/>
            <person name="Shank E.A."/>
            <person name="Bowers A."/>
        </authorList>
    </citation>
    <scope>NUCLEOTIDE SEQUENCE [LARGE SCALE GENOMIC DNA]</scope>
    <source>
        <strain evidence="2 3">AFS021349</strain>
    </source>
</reference>
<dbReference type="GO" id="GO:0046417">
    <property type="term" value="P:chorismate metabolic process"/>
    <property type="evidence" value="ECO:0007669"/>
    <property type="project" value="InterPro"/>
</dbReference>
<dbReference type="SMART" id="SM00830">
    <property type="entry name" value="CM_2"/>
    <property type="match status" value="1"/>
</dbReference>
<dbReference type="Pfam" id="PF01817">
    <property type="entry name" value="CM_2"/>
    <property type="match status" value="1"/>
</dbReference>
<dbReference type="GO" id="GO:0004106">
    <property type="term" value="F:chorismate mutase activity"/>
    <property type="evidence" value="ECO:0007669"/>
    <property type="project" value="InterPro"/>
</dbReference>
<dbReference type="InterPro" id="IPR036979">
    <property type="entry name" value="CM_dom_sf"/>
</dbReference>
<organism evidence="2 3">
    <name type="scientific">Bacillus toyonensis</name>
    <dbReference type="NCBI Taxonomy" id="155322"/>
    <lineage>
        <taxon>Bacteria</taxon>
        <taxon>Bacillati</taxon>
        <taxon>Bacillota</taxon>
        <taxon>Bacilli</taxon>
        <taxon>Bacillales</taxon>
        <taxon>Bacillaceae</taxon>
        <taxon>Bacillus</taxon>
        <taxon>Bacillus cereus group</taxon>
    </lineage>
</organism>
<dbReference type="PROSITE" id="PS51168">
    <property type="entry name" value="CHORISMATE_MUT_2"/>
    <property type="match status" value="1"/>
</dbReference>
<dbReference type="Proteomes" id="UP000220841">
    <property type="component" value="Unassembled WGS sequence"/>
</dbReference>
<evidence type="ECO:0000313" key="2">
    <source>
        <dbReference type="EMBL" id="PEQ03540.1"/>
    </source>
</evidence>
<dbReference type="AlphaFoldDB" id="A0A2A8HDK7"/>
<gene>
    <name evidence="2" type="ORF">CN585_18295</name>
</gene>
<evidence type="ECO:0000259" key="1">
    <source>
        <dbReference type="PROSITE" id="PS51168"/>
    </source>
</evidence>